<dbReference type="STRING" id="1123501.Wenmar_01113"/>
<comment type="caution">
    <text evidence="1">The sequence shown here is derived from an EMBL/GenBank/DDBJ whole genome shotgun (WGS) entry which is preliminary data.</text>
</comment>
<dbReference type="Proteomes" id="UP000035100">
    <property type="component" value="Unassembled WGS sequence"/>
</dbReference>
<organism evidence="1 2">
    <name type="scientific">Wenxinia marina DSM 24838</name>
    <dbReference type="NCBI Taxonomy" id="1123501"/>
    <lineage>
        <taxon>Bacteria</taxon>
        <taxon>Pseudomonadati</taxon>
        <taxon>Pseudomonadota</taxon>
        <taxon>Alphaproteobacteria</taxon>
        <taxon>Rhodobacterales</taxon>
        <taxon>Roseobacteraceae</taxon>
        <taxon>Wenxinia</taxon>
    </lineage>
</organism>
<reference evidence="1 2" key="1">
    <citation type="submission" date="2013-01" db="EMBL/GenBank/DDBJ databases">
        <authorList>
            <person name="Fiebig A."/>
            <person name="Goeker M."/>
            <person name="Klenk H.-P.P."/>
        </authorList>
    </citation>
    <scope>NUCLEOTIDE SEQUENCE [LARGE SCALE GENOMIC DNA]</scope>
    <source>
        <strain evidence="1 2">DSM 24838</strain>
    </source>
</reference>
<proteinExistence type="predicted"/>
<name>A0A0D0PFP5_9RHOB</name>
<evidence type="ECO:0000313" key="1">
    <source>
        <dbReference type="EMBL" id="KIQ70156.1"/>
    </source>
</evidence>
<accession>A0A0D0PFP5</accession>
<gene>
    <name evidence="1" type="ORF">Wenmar_01113</name>
</gene>
<sequence>MTPTFCINLARRPDRWARIEDHAAAAGLAVRRVEAV</sequence>
<keyword evidence="2" id="KW-1185">Reference proteome</keyword>
<evidence type="ECO:0000313" key="2">
    <source>
        <dbReference type="Proteomes" id="UP000035100"/>
    </source>
</evidence>
<dbReference type="EMBL" id="AONG01000006">
    <property type="protein sequence ID" value="KIQ70156.1"/>
    <property type="molecule type" value="Genomic_DNA"/>
</dbReference>
<dbReference type="AlphaFoldDB" id="A0A0D0PFP5"/>
<feature type="non-terminal residue" evidence="1">
    <location>
        <position position="36"/>
    </location>
</feature>
<protein>
    <submittedName>
        <fullName evidence="1">Uncharacterized protein</fullName>
    </submittedName>
</protein>